<evidence type="ECO:0000313" key="3">
    <source>
        <dbReference type="Proteomes" id="UP000035212"/>
    </source>
</evidence>
<proteinExistence type="predicted"/>
<sequence length="97" mass="10742">MRGRGAALQLLRKFLCLSAGAEMVYAPGINAYFLRLDDVDRWSNKRVGMLDATATMPFKSVEVFQAEIATWTLQDYAHVHDATGMNALIRLGLLPGN</sequence>
<reference evidence="2 3" key="1">
    <citation type="journal article" date="2015" name="Stand. Genomic Sci.">
        <title>Complete genome of Pseudomonas chlororaphis strain UFB2, a soil bacterium with antibacterial activity against bacterial canker pathogen of tomato.</title>
        <authorList>
            <person name="Deng P."/>
            <person name="Wang X."/>
            <person name="Baird S.M."/>
            <person name="Lu S.E."/>
        </authorList>
    </citation>
    <scope>NUCLEOTIDE SEQUENCE [LARGE SCALE GENOMIC DNA]</scope>
    <source>
        <strain evidence="2 3">UFB2</strain>
    </source>
</reference>
<organism evidence="2 3">
    <name type="scientific">Pseudomonas chlororaphis</name>
    <dbReference type="NCBI Taxonomy" id="587753"/>
    <lineage>
        <taxon>Bacteria</taxon>
        <taxon>Pseudomonadati</taxon>
        <taxon>Pseudomonadota</taxon>
        <taxon>Gammaproteobacteria</taxon>
        <taxon>Pseudomonadales</taxon>
        <taxon>Pseudomonadaceae</taxon>
        <taxon>Pseudomonas</taxon>
    </lineage>
</organism>
<name>A0A0G3GSQ6_9PSED</name>
<reference evidence="3" key="2">
    <citation type="submission" date="2015-03" db="EMBL/GenBank/DDBJ databases">
        <authorList>
            <person name="Deng P."/>
            <person name="Lu S."/>
        </authorList>
    </citation>
    <scope>NUCLEOTIDE SEQUENCE [LARGE SCALE GENOMIC DNA]</scope>
    <source>
        <strain evidence="3">UFB2</strain>
    </source>
</reference>
<dbReference type="EMBL" id="CP011020">
    <property type="protein sequence ID" value="AKK01877.1"/>
    <property type="molecule type" value="Genomic_DNA"/>
</dbReference>
<keyword evidence="1" id="KW-0732">Signal</keyword>
<feature type="signal peptide" evidence="1">
    <location>
        <begin position="1"/>
        <end position="21"/>
    </location>
</feature>
<dbReference type="AlphaFoldDB" id="A0A0G3GSQ6"/>
<dbReference type="Proteomes" id="UP000035212">
    <property type="component" value="Chromosome"/>
</dbReference>
<feature type="chain" id="PRO_5002554367" evidence="1">
    <location>
        <begin position="22"/>
        <end position="97"/>
    </location>
</feature>
<gene>
    <name evidence="2" type="ORF">VM99_26545</name>
</gene>
<protein>
    <submittedName>
        <fullName evidence="2">Uncharacterized protein</fullName>
    </submittedName>
</protein>
<accession>A0A0G3GSQ6</accession>
<evidence type="ECO:0000313" key="2">
    <source>
        <dbReference type="EMBL" id="AKK01877.1"/>
    </source>
</evidence>
<dbReference type="PATRIC" id="fig|587753.11.peg.5460"/>
<evidence type="ECO:0000256" key="1">
    <source>
        <dbReference type="SAM" id="SignalP"/>
    </source>
</evidence>